<dbReference type="GO" id="GO:0005829">
    <property type="term" value="C:cytosol"/>
    <property type="evidence" value="ECO:0007669"/>
    <property type="project" value="TreeGrafter"/>
</dbReference>
<dbReference type="InterPro" id="IPR016067">
    <property type="entry name" value="S-AdoMet_deCO2ase_core"/>
</dbReference>
<feature type="active site" description="Proton acceptor; for processing activity" evidence="15">
    <location>
        <position position="244"/>
    </location>
</feature>
<feature type="site" description="Cleavage (non-hydrolytic); by autolysis" evidence="17">
    <location>
        <begin position="80"/>
        <end position="81"/>
    </location>
</feature>
<evidence type="ECO:0000256" key="10">
    <source>
        <dbReference type="ARBA" id="ARBA00023145"/>
    </source>
</evidence>
<evidence type="ECO:0000256" key="13">
    <source>
        <dbReference type="ARBA" id="ARBA00023317"/>
    </source>
</evidence>
<dbReference type="Proteomes" id="UP000887565">
    <property type="component" value="Unplaced"/>
</dbReference>
<evidence type="ECO:0000313" key="20">
    <source>
        <dbReference type="WBParaSite" id="nRc.2.0.1.t04464-RA"/>
    </source>
</evidence>
<keyword evidence="8" id="KW-0745">Spermidine biosynthesis</keyword>
<evidence type="ECO:0000256" key="15">
    <source>
        <dbReference type="PIRSR" id="PIRSR001355-1"/>
    </source>
</evidence>
<feature type="active site" description="Proton donor; for catalytic activity" evidence="15">
    <location>
        <position position="95"/>
    </location>
</feature>
<feature type="active site" description="Proton acceptor; for processing activity" evidence="15">
    <location>
        <position position="259"/>
    </location>
</feature>
<sequence length="307" mass="34725">MHYFINAGSRNIWFDTTHKDVSDDEDDALSSQNGSSCGDNRSLSLRSIPRHQLDFLVELAHAQIIGNVSNARVDSYVLSESSLFVSDRRLILKTCGTTSLLSALGPLLQMARDYCGLDIVASCNYSRRNFTRPELQPSFHQHFEEEIQILTEILQGGAGYCMGKINQDRWYLFNYTADEPCRGLKVQDQTVEVLMSNLDPEVMKIFTRQISSSAVEARKLSGIDKLMPVGSLIDDKLFDPCGYSLNSLFADKDEYYTIHITPEADYSYVSFETNAHRLNYTDLVQQVVDTFKPGTFLVTLYGNQVKF</sequence>
<evidence type="ECO:0000256" key="6">
    <source>
        <dbReference type="ARBA" id="ARBA00022793"/>
    </source>
</evidence>
<feature type="modified residue" description="Pyruvic acid (Ser); by autocatalysis" evidence="16">
    <location>
        <position position="81"/>
    </location>
</feature>
<dbReference type="AlphaFoldDB" id="A0A915HRU8"/>
<comment type="catalytic activity">
    <reaction evidence="14">
        <text>S-adenosyl-L-methionine + H(+) = S-adenosyl 3-(methylsulfanyl)propylamine + CO2</text>
        <dbReference type="Rhea" id="RHEA:15981"/>
        <dbReference type="ChEBI" id="CHEBI:15378"/>
        <dbReference type="ChEBI" id="CHEBI:16526"/>
        <dbReference type="ChEBI" id="CHEBI:57443"/>
        <dbReference type="ChEBI" id="CHEBI:59789"/>
        <dbReference type="EC" id="4.1.1.50"/>
    </reaction>
</comment>
<dbReference type="PANTHER" id="PTHR11570">
    <property type="entry name" value="S-ADENOSYLMETHIONINE DECARBOXYLASE"/>
    <property type="match status" value="1"/>
</dbReference>
<evidence type="ECO:0000256" key="2">
    <source>
        <dbReference type="ARBA" id="ARBA00004911"/>
    </source>
</evidence>
<reference evidence="20" key="1">
    <citation type="submission" date="2022-11" db="UniProtKB">
        <authorList>
            <consortium name="WormBaseParasite"/>
        </authorList>
    </citation>
    <scope>IDENTIFICATION</scope>
</reference>
<dbReference type="GO" id="GO:0004014">
    <property type="term" value="F:adenosylmethionine decarboxylase activity"/>
    <property type="evidence" value="ECO:0007669"/>
    <property type="project" value="UniProtKB-EC"/>
</dbReference>
<evidence type="ECO:0000256" key="1">
    <source>
        <dbReference type="ARBA" id="ARBA00001928"/>
    </source>
</evidence>
<dbReference type="SUPFAM" id="SSF56276">
    <property type="entry name" value="S-adenosylmethionine decarboxylase"/>
    <property type="match status" value="1"/>
</dbReference>
<keyword evidence="11" id="KW-0456">Lyase</keyword>
<comment type="similarity">
    <text evidence="3">Belongs to the eukaryotic AdoMetDC family.</text>
</comment>
<evidence type="ECO:0000256" key="12">
    <source>
        <dbReference type="ARBA" id="ARBA00023270"/>
    </source>
</evidence>
<dbReference type="InterPro" id="IPR048283">
    <property type="entry name" value="AdoMetDC-like"/>
</dbReference>
<evidence type="ECO:0000256" key="4">
    <source>
        <dbReference type="ARBA" id="ARBA00012357"/>
    </source>
</evidence>
<keyword evidence="5" id="KW-0949">S-adenosyl-L-methionine</keyword>
<feature type="chain" id="PRO_5042322012" description="S-adenosylmethionine decarboxylase beta chain" evidence="18">
    <location>
        <begin position="1"/>
        <end position="80"/>
    </location>
</feature>
<dbReference type="InterPro" id="IPR001985">
    <property type="entry name" value="S-AdoMet_decarboxylase_euk"/>
</dbReference>
<organism evidence="19 20">
    <name type="scientific">Romanomermis culicivorax</name>
    <name type="common">Nematode worm</name>
    <dbReference type="NCBI Taxonomy" id="13658"/>
    <lineage>
        <taxon>Eukaryota</taxon>
        <taxon>Metazoa</taxon>
        <taxon>Ecdysozoa</taxon>
        <taxon>Nematoda</taxon>
        <taxon>Enoplea</taxon>
        <taxon>Dorylaimia</taxon>
        <taxon>Mermithida</taxon>
        <taxon>Mermithoidea</taxon>
        <taxon>Mermithidae</taxon>
        <taxon>Romanomermis</taxon>
    </lineage>
</organism>
<comment type="cofactor">
    <cofactor evidence="1">
        <name>pyruvate</name>
        <dbReference type="ChEBI" id="CHEBI:15361"/>
    </cofactor>
</comment>
<evidence type="ECO:0000256" key="17">
    <source>
        <dbReference type="PIRSR" id="PIRSR001355-4"/>
    </source>
</evidence>
<evidence type="ECO:0000256" key="7">
    <source>
        <dbReference type="ARBA" id="ARBA00022813"/>
    </source>
</evidence>
<evidence type="ECO:0000256" key="8">
    <source>
        <dbReference type="ARBA" id="ARBA00023066"/>
    </source>
</evidence>
<dbReference type="NCBIfam" id="TIGR00535">
    <property type="entry name" value="SAM_DCase"/>
    <property type="match status" value="1"/>
</dbReference>
<keyword evidence="9" id="KW-0620">Polyamine biosynthesis</keyword>
<evidence type="ECO:0000256" key="18">
    <source>
        <dbReference type="PIRSR" id="PIRSR001355-5"/>
    </source>
</evidence>
<dbReference type="OMA" id="CYQRKNE"/>
<dbReference type="Gene3D" id="3.60.90.10">
    <property type="entry name" value="S-adenosylmethionine decarboxylase"/>
    <property type="match status" value="1"/>
</dbReference>
<feature type="active site" description="Schiff-base intermediate with substrate; via pyruvic acid" evidence="15">
    <location>
        <position position="81"/>
    </location>
</feature>
<keyword evidence="19" id="KW-1185">Reference proteome</keyword>
<dbReference type="EC" id="4.1.1.50" evidence="4"/>
<accession>A0A915HRU8</accession>
<dbReference type="PANTHER" id="PTHR11570:SF0">
    <property type="entry name" value="S-ADENOSYLMETHIONINE DECARBOXYLASE PROENZYME"/>
    <property type="match status" value="1"/>
</dbReference>
<evidence type="ECO:0000256" key="5">
    <source>
        <dbReference type="ARBA" id="ARBA00022691"/>
    </source>
</evidence>
<dbReference type="GO" id="GO:0008295">
    <property type="term" value="P:spermidine biosynthetic process"/>
    <property type="evidence" value="ECO:0007669"/>
    <property type="project" value="UniProtKB-KW"/>
</dbReference>
<dbReference type="PROSITE" id="PS01336">
    <property type="entry name" value="ADOMETDC"/>
    <property type="match status" value="1"/>
</dbReference>
<keyword evidence="6" id="KW-0210">Decarboxylase</keyword>
<evidence type="ECO:0000256" key="9">
    <source>
        <dbReference type="ARBA" id="ARBA00023115"/>
    </source>
</evidence>
<feature type="chain" id="PRO_5042322011" description="S-adenosylmethionine decarboxylase alpha chain" evidence="18">
    <location>
        <begin position="81"/>
        <end position="307"/>
    </location>
</feature>
<name>A0A915HRU8_ROMCU</name>
<comment type="pathway">
    <text evidence="2">Amine and polyamine biosynthesis; S-adenosylmethioninamine biosynthesis; S-adenosylmethioninamine from S-adenosyl-L-methionine: step 1/1.</text>
</comment>
<evidence type="ECO:0000256" key="16">
    <source>
        <dbReference type="PIRSR" id="PIRSR001355-3"/>
    </source>
</evidence>
<evidence type="ECO:0000313" key="19">
    <source>
        <dbReference type="Proteomes" id="UP000887565"/>
    </source>
</evidence>
<keyword evidence="13" id="KW-0670">Pyruvate</keyword>
<protein>
    <recommendedName>
        <fullName evidence="4">adenosylmethionine decarboxylase</fullName>
        <ecNumber evidence="4">4.1.1.50</ecNumber>
    </recommendedName>
</protein>
<dbReference type="PIRSF" id="PIRSF001355">
    <property type="entry name" value="S-AdenosylMet_decarboxylase"/>
    <property type="match status" value="1"/>
</dbReference>
<evidence type="ECO:0000256" key="14">
    <source>
        <dbReference type="ARBA" id="ARBA00048112"/>
    </source>
</evidence>
<dbReference type="InterPro" id="IPR018166">
    <property type="entry name" value="S-AdoMet_deCO2ase_CS"/>
</dbReference>
<proteinExistence type="inferred from homology"/>
<dbReference type="GO" id="GO:0006597">
    <property type="term" value="P:spermine biosynthetic process"/>
    <property type="evidence" value="ECO:0007669"/>
    <property type="project" value="InterPro"/>
</dbReference>
<keyword evidence="10" id="KW-0865">Zymogen</keyword>
<keyword evidence="12" id="KW-0704">Schiff base</keyword>
<evidence type="ECO:0000256" key="3">
    <source>
        <dbReference type="ARBA" id="ARBA00008466"/>
    </source>
</evidence>
<dbReference type="WBParaSite" id="nRc.2.0.1.t04464-RA">
    <property type="protein sequence ID" value="nRc.2.0.1.t04464-RA"/>
    <property type="gene ID" value="nRc.2.0.1.g04464"/>
</dbReference>
<evidence type="ECO:0000256" key="11">
    <source>
        <dbReference type="ARBA" id="ARBA00023239"/>
    </source>
</evidence>
<keyword evidence="7 17" id="KW-0068">Autocatalytic cleavage</keyword>
<dbReference type="Pfam" id="PF01536">
    <property type="entry name" value="SAM_decarbox"/>
    <property type="match status" value="1"/>
</dbReference>